<keyword evidence="6" id="KW-1185">Reference proteome</keyword>
<dbReference type="PROSITE" id="PS51891">
    <property type="entry name" value="CENP_V_GFA"/>
    <property type="match status" value="1"/>
</dbReference>
<comment type="similarity">
    <text evidence="1">Belongs to the Gfa family.</text>
</comment>
<gene>
    <name evidence="5" type="ORF">N7476_008527</name>
</gene>
<keyword evidence="4" id="KW-0456">Lyase</keyword>
<reference evidence="5" key="2">
    <citation type="journal article" date="2023" name="IMA Fungus">
        <title>Comparative genomic study of the Penicillium genus elucidates a diverse pangenome and 15 lateral gene transfer events.</title>
        <authorList>
            <person name="Petersen C."/>
            <person name="Sorensen T."/>
            <person name="Nielsen M.R."/>
            <person name="Sondergaard T.E."/>
            <person name="Sorensen J.L."/>
            <person name="Fitzpatrick D.A."/>
            <person name="Frisvad J.C."/>
            <person name="Nielsen K.L."/>
        </authorList>
    </citation>
    <scope>NUCLEOTIDE SEQUENCE</scope>
    <source>
        <strain evidence="5">IBT 21472</strain>
    </source>
</reference>
<evidence type="ECO:0000256" key="4">
    <source>
        <dbReference type="ARBA" id="ARBA00023239"/>
    </source>
</evidence>
<dbReference type="GO" id="GO:0046872">
    <property type="term" value="F:metal ion binding"/>
    <property type="evidence" value="ECO:0007669"/>
    <property type="project" value="UniProtKB-KW"/>
</dbReference>
<organism evidence="5 6">
    <name type="scientific">Penicillium atrosanguineum</name>
    <dbReference type="NCBI Taxonomy" id="1132637"/>
    <lineage>
        <taxon>Eukaryota</taxon>
        <taxon>Fungi</taxon>
        <taxon>Dikarya</taxon>
        <taxon>Ascomycota</taxon>
        <taxon>Pezizomycotina</taxon>
        <taxon>Eurotiomycetes</taxon>
        <taxon>Eurotiomycetidae</taxon>
        <taxon>Eurotiales</taxon>
        <taxon>Aspergillaceae</taxon>
        <taxon>Penicillium</taxon>
    </lineage>
</organism>
<dbReference type="InterPro" id="IPR006913">
    <property type="entry name" value="CENP-V/GFA"/>
</dbReference>
<dbReference type="InterPro" id="IPR011057">
    <property type="entry name" value="Mss4-like_sf"/>
</dbReference>
<dbReference type="SUPFAM" id="SSF51316">
    <property type="entry name" value="Mss4-like"/>
    <property type="match status" value="1"/>
</dbReference>
<keyword evidence="3" id="KW-0862">Zinc</keyword>
<dbReference type="EMBL" id="JAPZBO010000008">
    <property type="protein sequence ID" value="KAJ5307871.1"/>
    <property type="molecule type" value="Genomic_DNA"/>
</dbReference>
<keyword evidence="2" id="KW-0479">Metal-binding</keyword>
<proteinExistence type="inferred from homology"/>
<accession>A0A9W9GYH0</accession>
<evidence type="ECO:0000256" key="2">
    <source>
        <dbReference type="ARBA" id="ARBA00022723"/>
    </source>
</evidence>
<reference evidence="5" key="1">
    <citation type="submission" date="2022-12" db="EMBL/GenBank/DDBJ databases">
        <authorList>
            <person name="Petersen C."/>
        </authorList>
    </citation>
    <scope>NUCLEOTIDE SEQUENCE</scope>
    <source>
        <strain evidence="5">IBT 21472</strain>
    </source>
</reference>
<dbReference type="Proteomes" id="UP001147746">
    <property type="component" value="Unassembled WGS sequence"/>
</dbReference>
<dbReference type="Gene3D" id="3.90.1590.10">
    <property type="entry name" value="glutathione-dependent formaldehyde- activating enzyme (gfa)"/>
    <property type="match status" value="1"/>
</dbReference>
<dbReference type="PANTHER" id="PTHR33337:SF3">
    <property type="entry name" value="CENP-V_GFA DOMAIN-CONTAINING PROTEIN"/>
    <property type="match status" value="1"/>
</dbReference>
<dbReference type="AlphaFoldDB" id="A0A9W9GYH0"/>
<evidence type="ECO:0000256" key="3">
    <source>
        <dbReference type="ARBA" id="ARBA00022833"/>
    </source>
</evidence>
<sequence>MGMQGRCQCGKITFTTPTEKPLKLYACHCTECQHQSSSAHGITAIFPYFELPESSSGFVGIYTRLTLKGRHMECLFCTSCGSRILHRFRDVMPAPGEKPGPTATANVKGGCLENLNKGIMREAVHIWTQHAIMDIPEGAEQWEREPPNLKPLVS</sequence>
<comment type="caution">
    <text evidence="5">The sequence shown here is derived from an EMBL/GenBank/DDBJ whole genome shotgun (WGS) entry which is preliminary data.</text>
</comment>
<name>A0A9W9GYH0_9EURO</name>
<dbReference type="GO" id="GO:0016846">
    <property type="term" value="F:carbon-sulfur lyase activity"/>
    <property type="evidence" value="ECO:0007669"/>
    <property type="project" value="InterPro"/>
</dbReference>
<dbReference type="PANTHER" id="PTHR33337">
    <property type="entry name" value="GFA DOMAIN-CONTAINING PROTEIN"/>
    <property type="match status" value="1"/>
</dbReference>
<evidence type="ECO:0000256" key="1">
    <source>
        <dbReference type="ARBA" id="ARBA00005495"/>
    </source>
</evidence>
<evidence type="ECO:0000313" key="5">
    <source>
        <dbReference type="EMBL" id="KAJ5307871.1"/>
    </source>
</evidence>
<dbReference type="Pfam" id="PF04828">
    <property type="entry name" value="GFA"/>
    <property type="match status" value="1"/>
</dbReference>
<evidence type="ECO:0000313" key="6">
    <source>
        <dbReference type="Proteomes" id="UP001147746"/>
    </source>
</evidence>
<protein>
    <submittedName>
        <fullName evidence="5">Uncharacterized protein</fullName>
    </submittedName>
</protein>